<dbReference type="RefSeq" id="WP_213668455.1">
    <property type="nucleotide sequence ID" value="NZ_JAHCDA010000001.1"/>
</dbReference>
<keyword evidence="3" id="KW-1185">Reference proteome</keyword>
<evidence type="ECO:0000313" key="2">
    <source>
        <dbReference type="EMBL" id="MBS7809789.1"/>
    </source>
</evidence>
<organism evidence="2 3">
    <name type="scientific">Roseococcus pinisoli</name>
    <dbReference type="NCBI Taxonomy" id="2835040"/>
    <lineage>
        <taxon>Bacteria</taxon>
        <taxon>Pseudomonadati</taxon>
        <taxon>Pseudomonadota</taxon>
        <taxon>Alphaproteobacteria</taxon>
        <taxon>Acetobacterales</taxon>
        <taxon>Roseomonadaceae</taxon>
        <taxon>Roseococcus</taxon>
    </lineage>
</organism>
<name>A0ABS5Q7Z2_9PROT</name>
<reference evidence="2 3" key="1">
    <citation type="submission" date="2021-05" db="EMBL/GenBank/DDBJ databases">
        <title>Roseococcus sp. XZZS9, whole genome shotgun sequencing project.</title>
        <authorList>
            <person name="Zhao G."/>
            <person name="Shen L."/>
        </authorList>
    </citation>
    <scope>NUCLEOTIDE SEQUENCE [LARGE SCALE GENOMIC DNA]</scope>
    <source>
        <strain evidence="2 3">XZZS9</strain>
    </source>
</reference>
<evidence type="ECO:0000313" key="3">
    <source>
        <dbReference type="Proteomes" id="UP000766336"/>
    </source>
</evidence>
<gene>
    <name evidence="2" type="ORF">KHU32_02495</name>
</gene>
<comment type="caution">
    <text evidence="2">The sequence shown here is derived from an EMBL/GenBank/DDBJ whole genome shotgun (WGS) entry which is preliminary data.</text>
</comment>
<dbReference type="Proteomes" id="UP000766336">
    <property type="component" value="Unassembled WGS sequence"/>
</dbReference>
<accession>A0ABS5Q7Z2</accession>
<proteinExistence type="predicted"/>
<keyword evidence="1" id="KW-0732">Signal</keyword>
<sequence length="184" mass="19808">MRWTILLAALLLALPAAAQHRPATVTLEGRLQAGAEERAARFEFQCSANGPNATGVLSVELHVPHFAELERVFDFDPFEGPDARAGARSRLEVGQVSAQFEVAGWIGVTEDRPFAFGLGVPRRRDARRLGELSRVLRPLTAGPATLTWTQRPAGQGTTPLVARLEVGAADAARLRTLLAPCLVP</sequence>
<feature type="signal peptide" evidence="1">
    <location>
        <begin position="1"/>
        <end position="18"/>
    </location>
</feature>
<feature type="chain" id="PRO_5045599952" evidence="1">
    <location>
        <begin position="19"/>
        <end position="184"/>
    </location>
</feature>
<protein>
    <submittedName>
        <fullName evidence="2">Uncharacterized protein</fullName>
    </submittedName>
</protein>
<evidence type="ECO:0000256" key="1">
    <source>
        <dbReference type="SAM" id="SignalP"/>
    </source>
</evidence>
<dbReference type="EMBL" id="JAHCDA010000001">
    <property type="protein sequence ID" value="MBS7809789.1"/>
    <property type="molecule type" value="Genomic_DNA"/>
</dbReference>